<evidence type="ECO:0000313" key="2">
    <source>
        <dbReference type="EMBL" id="GMH03499.1"/>
    </source>
</evidence>
<gene>
    <name evidence="2" type="ORF">Nepgr_005338</name>
</gene>
<keyword evidence="3" id="KW-1185">Reference proteome</keyword>
<protein>
    <submittedName>
        <fullName evidence="2">Uncharacterized protein</fullName>
    </submittedName>
</protein>
<dbReference type="Proteomes" id="UP001279734">
    <property type="component" value="Unassembled WGS sequence"/>
</dbReference>
<accession>A0AAD3S314</accession>
<feature type="region of interest" description="Disordered" evidence="1">
    <location>
        <begin position="88"/>
        <end position="114"/>
    </location>
</feature>
<dbReference type="EMBL" id="BSYO01000004">
    <property type="protein sequence ID" value="GMH03499.1"/>
    <property type="molecule type" value="Genomic_DNA"/>
</dbReference>
<dbReference type="AlphaFoldDB" id="A0AAD3S314"/>
<evidence type="ECO:0000256" key="1">
    <source>
        <dbReference type="SAM" id="MobiDB-lite"/>
    </source>
</evidence>
<sequence length="288" mass="29907">MNSAAHQVTKNLTLDVVLARCGNSCSAEPMASKAIKQVPLDSTPISPKAKIDSVVFSVPTSGLSGGLEDHSSNSDLRVLLQTDACAAPTKISSSGPNPDPSPPPTDAVDPSAQDAGYPIAVPKGTSRPYLGLSDVSGCEAYADGISHEAGDCGLQSPVMQDPSDEICLIPRDDVSTPESIAWIIRNESRHGNVHALSNVDPDAGDVGSDSLSHAIPTLSDDKVAQRCPEFHQPCCSQAARIPEGTSSGNEAAVQGLPWCDPNASPNCHQGPPARLTDDELFARQALNG</sequence>
<name>A0AAD3S314_NEPGR</name>
<evidence type="ECO:0000313" key="3">
    <source>
        <dbReference type="Proteomes" id="UP001279734"/>
    </source>
</evidence>
<reference evidence="2" key="1">
    <citation type="submission" date="2023-05" db="EMBL/GenBank/DDBJ databases">
        <title>Nepenthes gracilis genome sequencing.</title>
        <authorList>
            <person name="Fukushima K."/>
        </authorList>
    </citation>
    <scope>NUCLEOTIDE SEQUENCE</scope>
    <source>
        <strain evidence="2">SING2019-196</strain>
    </source>
</reference>
<proteinExistence type="predicted"/>
<organism evidence="2 3">
    <name type="scientific">Nepenthes gracilis</name>
    <name type="common">Slender pitcher plant</name>
    <dbReference type="NCBI Taxonomy" id="150966"/>
    <lineage>
        <taxon>Eukaryota</taxon>
        <taxon>Viridiplantae</taxon>
        <taxon>Streptophyta</taxon>
        <taxon>Embryophyta</taxon>
        <taxon>Tracheophyta</taxon>
        <taxon>Spermatophyta</taxon>
        <taxon>Magnoliopsida</taxon>
        <taxon>eudicotyledons</taxon>
        <taxon>Gunneridae</taxon>
        <taxon>Pentapetalae</taxon>
        <taxon>Caryophyllales</taxon>
        <taxon>Nepenthaceae</taxon>
        <taxon>Nepenthes</taxon>
    </lineage>
</organism>
<comment type="caution">
    <text evidence="2">The sequence shown here is derived from an EMBL/GenBank/DDBJ whole genome shotgun (WGS) entry which is preliminary data.</text>
</comment>